<keyword evidence="3" id="KW-0851">Voltage-gated channel</keyword>
<proteinExistence type="predicted"/>
<sequence length="160" mass="17623">MNFRQQEGISEELQGLEASMPNDQETAAEGRNHETSSSGISSKLDSKRRKSYVSYNLYVVPEPPTAAYSSASCNLDKRVTIHGHHPDETSKIGRQVAGKLIFLPDSMEELLKVAAKSNGSYNCLCAEKTFGVEARRVLAADGAEIEEICTIRDNDHLFIC</sequence>
<evidence type="ECO:0000256" key="6">
    <source>
        <dbReference type="SAM" id="MobiDB-lite"/>
    </source>
</evidence>
<evidence type="ECO:0000256" key="3">
    <source>
        <dbReference type="ARBA" id="ARBA00022882"/>
    </source>
</evidence>
<evidence type="ECO:0000256" key="5">
    <source>
        <dbReference type="ARBA" id="ARBA00023303"/>
    </source>
</evidence>
<dbReference type="EMBL" id="AMZH03004014">
    <property type="protein sequence ID" value="RRT70442.1"/>
    <property type="molecule type" value="Genomic_DNA"/>
</dbReference>
<feature type="region of interest" description="Disordered" evidence="6">
    <location>
        <begin position="1"/>
        <end position="45"/>
    </location>
</feature>
<comment type="caution">
    <text evidence="8">The sequence shown here is derived from an EMBL/GenBank/DDBJ whole genome shotgun (WGS) entry which is preliminary data.</text>
</comment>
<keyword evidence="4" id="KW-0630">Potassium</keyword>
<dbReference type="PANTHER" id="PTHR45743:SF2">
    <property type="entry name" value="POTASSIUM CHANNEL AKT1"/>
    <property type="match status" value="1"/>
</dbReference>
<keyword evidence="2" id="KW-0631">Potassium channel</keyword>
<accession>A0A427A2L6</accession>
<feature type="domain" description="KHA" evidence="7">
    <location>
        <begin position="78"/>
        <end position="160"/>
    </location>
</feature>
<dbReference type="InterPro" id="IPR045319">
    <property type="entry name" value="KAT/AKT"/>
</dbReference>
<evidence type="ECO:0000256" key="2">
    <source>
        <dbReference type="ARBA" id="ARBA00022826"/>
    </source>
</evidence>
<dbReference type="InterPro" id="IPR021789">
    <property type="entry name" value="KHA_dom"/>
</dbReference>
<reference evidence="8 9" key="1">
    <citation type="journal article" date="2014" name="Agronomy (Basel)">
        <title>A Draft Genome Sequence for Ensete ventricosum, the Drought-Tolerant Tree Against Hunger.</title>
        <authorList>
            <person name="Harrison J."/>
            <person name="Moore K.A."/>
            <person name="Paszkiewicz K."/>
            <person name="Jones T."/>
            <person name="Grant M."/>
            <person name="Ambacheew D."/>
            <person name="Muzemil S."/>
            <person name="Studholme D.J."/>
        </authorList>
    </citation>
    <scope>NUCLEOTIDE SEQUENCE [LARGE SCALE GENOMIC DNA]</scope>
</reference>
<protein>
    <recommendedName>
        <fullName evidence="7">KHA domain-containing protein</fullName>
    </recommendedName>
</protein>
<gene>
    <name evidence="8" type="ORF">B296_00031917</name>
</gene>
<name>A0A427A2L6_ENSVE</name>
<dbReference type="GO" id="GO:0034702">
    <property type="term" value="C:monoatomic ion channel complex"/>
    <property type="evidence" value="ECO:0007669"/>
    <property type="project" value="UniProtKB-KW"/>
</dbReference>
<keyword evidence="1" id="KW-0633">Potassium transport</keyword>
<evidence type="ECO:0000256" key="1">
    <source>
        <dbReference type="ARBA" id="ARBA00022538"/>
    </source>
</evidence>
<dbReference type="Pfam" id="PF11834">
    <property type="entry name" value="KHA"/>
    <property type="match status" value="2"/>
</dbReference>
<evidence type="ECO:0000256" key="4">
    <source>
        <dbReference type="ARBA" id="ARBA00022958"/>
    </source>
</evidence>
<dbReference type="PANTHER" id="PTHR45743">
    <property type="entry name" value="POTASSIUM CHANNEL AKT1"/>
    <property type="match status" value="1"/>
</dbReference>
<dbReference type="PROSITE" id="PS51490">
    <property type="entry name" value="KHA"/>
    <property type="match status" value="1"/>
</dbReference>
<evidence type="ECO:0000313" key="8">
    <source>
        <dbReference type="EMBL" id="RRT70442.1"/>
    </source>
</evidence>
<dbReference type="GO" id="GO:0005249">
    <property type="term" value="F:voltage-gated potassium channel activity"/>
    <property type="evidence" value="ECO:0007669"/>
    <property type="project" value="InterPro"/>
</dbReference>
<evidence type="ECO:0000259" key="7">
    <source>
        <dbReference type="PROSITE" id="PS51490"/>
    </source>
</evidence>
<keyword evidence="5" id="KW-0407">Ion channel</keyword>
<organism evidence="8 9">
    <name type="scientific">Ensete ventricosum</name>
    <name type="common">Abyssinian banana</name>
    <name type="synonym">Musa ensete</name>
    <dbReference type="NCBI Taxonomy" id="4639"/>
    <lineage>
        <taxon>Eukaryota</taxon>
        <taxon>Viridiplantae</taxon>
        <taxon>Streptophyta</taxon>
        <taxon>Embryophyta</taxon>
        <taxon>Tracheophyta</taxon>
        <taxon>Spermatophyta</taxon>
        <taxon>Magnoliopsida</taxon>
        <taxon>Liliopsida</taxon>
        <taxon>Zingiberales</taxon>
        <taxon>Musaceae</taxon>
        <taxon>Ensete</taxon>
    </lineage>
</organism>
<keyword evidence="3" id="KW-0813">Transport</keyword>
<dbReference type="Proteomes" id="UP000287651">
    <property type="component" value="Unassembled WGS sequence"/>
</dbReference>
<keyword evidence="3" id="KW-0406">Ion transport</keyword>
<evidence type="ECO:0000313" key="9">
    <source>
        <dbReference type="Proteomes" id="UP000287651"/>
    </source>
</evidence>
<dbReference type="AlphaFoldDB" id="A0A427A2L6"/>